<keyword evidence="1" id="KW-1133">Transmembrane helix</keyword>
<keyword evidence="1" id="KW-0812">Transmembrane</keyword>
<keyword evidence="3" id="KW-1185">Reference proteome</keyword>
<gene>
    <name evidence="2" type="ORF">Asi02nite_68920</name>
</gene>
<sequence>MSSVSGDRVYALGQAGIADRKSPEEKAMGVVGKLAYKPVGVLLGMAAGGLAGLVFKQVWKRVAGDDDAPNATDEDRGWGEVLAAAALQGAIFALVKAAVDRGGAAGVKHLTGRWPA</sequence>
<dbReference type="EMBL" id="BONE01000088">
    <property type="protein sequence ID" value="GIF77374.1"/>
    <property type="molecule type" value="Genomic_DNA"/>
</dbReference>
<accession>A0ABQ4D1G0</accession>
<keyword evidence="1" id="KW-0472">Membrane</keyword>
<evidence type="ECO:0000256" key="1">
    <source>
        <dbReference type="SAM" id="Phobius"/>
    </source>
</evidence>
<dbReference type="InterPro" id="IPR025329">
    <property type="entry name" value="DUF4235"/>
</dbReference>
<feature type="transmembrane region" description="Helical" evidence="1">
    <location>
        <begin position="35"/>
        <end position="55"/>
    </location>
</feature>
<reference evidence="2 3" key="1">
    <citation type="submission" date="2021-01" db="EMBL/GenBank/DDBJ databases">
        <title>Whole genome shotgun sequence of Asanoa siamensis NBRC 107932.</title>
        <authorList>
            <person name="Komaki H."/>
            <person name="Tamura T."/>
        </authorList>
    </citation>
    <scope>NUCLEOTIDE SEQUENCE [LARGE SCALE GENOMIC DNA]</scope>
    <source>
        <strain evidence="2 3">NBRC 107932</strain>
    </source>
</reference>
<name>A0ABQ4D1G0_9ACTN</name>
<comment type="caution">
    <text evidence="2">The sequence shown here is derived from an EMBL/GenBank/DDBJ whole genome shotgun (WGS) entry which is preliminary data.</text>
</comment>
<dbReference type="Proteomes" id="UP000604117">
    <property type="component" value="Unassembled WGS sequence"/>
</dbReference>
<dbReference type="Pfam" id="PF14019">
    <property type="entry name" value="DUF4235"/>
    <property type="match status" value="1"/>
</dbReference>
<evidence type="ECO:0000313" key="3">
    <source>
        <dbReference type="Proteomes" id="UP000604117"/>
    </source>
</evidence>
<evidence type="ECO:0008006" key="4">
    <source>
        <dbReference type="Google" id="ProtNLM"/>
    </source>
</evidence>
<proteinExistence type="predicted"/>
<evidence type="ECO:0000313" key="2">
    <source>
        <dbReference type="EMBL" id="GIF77374.1"/>
    </source>
</evidence>
<protein>
    <recommendedName>
        <fullName evidence="4">DUF4235 domain-containing protein</fullName>
    </recommendedName>
</protein>
<organism evidence="2 3">
    <name type="scientific">Asanoa siamensis</name>
    <dbReference type="NCBI Taxonomy" id="926357"/>
    <lineage>
        <taxon>Bacteria</taxon>
        <taxon>Bacillati</taxon>
        <taxon>Actinomycetota</taxon>
        <taxon>Actinomycetes</taxon>
        <taxon>Micromonosporales</taxon>
        <taxon>Micromonosporaceae</taxon>
        <taxon>Asanoa</taxon>
    </lineage>
</organism>